<dbReference type="SMART" id="SM00801">
    <property type="entry name" value="dDENN"/>
    <property type="match status" value="1"/>
</dbReference>
<dbReference type="Gene3D" id="6.10.140.1000">
    <property type="match status" value="1"/>
</dbReference>
<feature type="compositionally biased region" description="Acidic residues" evidence="2">
    <location>
        <begin position="71"/>
        <end position="85"/>
    </location>
</feature>
<gene>
    <name evidence="4" type="ORF">INT45_008752</name>
</gene>
<comment type="caution">
    <text evidence="4">The sequence shown here is derived from an EMBL/GenBank/DDBJ whole genome shotgun (WGS) entry which is preliminary data.</text>
</comment>
<dbReference type="Pfam" id="PF03456">
    <property type="entry name" value="uDENN"/>
    <property type="match status" value="1"/>
</dbReference>
<protein>
    <recommendedName>
        <fullName evidence="3">UDENN domain-containing protein</fullName>
    </recommendedName>
</protein>
<feature type="region of interest" description="Disordered" evidence="2">
    <location>
        <begin position="56"/>
        <end position="120"/>
    </location>
</feature>
<evidence type="ECO:0000313" key="5">
    <source>
        <dbReference type="Proteomes" id="UP000646827"/>
    </source>
</evidence>
<dbReference type="PANTHER" id="PTHR12296">
    <property type="entry name" value="DENN DOMAIN-CONTAINING PROTEIN 4"/>
    <property type="match status" value="1"/>
</dbReference>
<dbReference type="InterPro" id="IPR037516">
    <property type="entry name" value="Tripartite_DENN"/>
</dbReference>
<dbReference type="InterPro" id="IPR005112">
    <property type="entry name" value="dDENN_dom"/>
</dbReference>
<feature type="region of interest" description="Disordered" evidence="2">
    <location>
        <begin position="743"/>
        <end position="936"/>
    </location>
</feature>
<dbReference type="InterPro" id="IPR051696">
    <property type="entry name" value="DENN_Domain_GEFs"/>
</dbReference>
<dbReference type="AlphaFoldDB" id="A0A8H7S0M5"/>
<dbReference type="SMART" id="SM00800">
    <property type="entry name" value="uDENN"/>
    <property type="match status" value="1"/>
</dbReference>
<feature type="compositionally biased region" description="Basic and acidic residues" evidence="2">
    <location>
        <begin position="857"/>
        <end position="866"/>
    </location>
</feature>
<feature type="compositionally biased region" description="Basic residues" evidence="2">
    <location>
        <begin position="823"/>
        <end position="833"/>
    </location>
</feature>
<dbReference type="PROSITE" id="PS50211">
    <property type="entry name" value="DENN"/>
    <property type="match status" value="1"/>
</dbReference>
<evidence type="ECO:0000256" key="1">
    <source>
        <dbReference type="SAM" id="Coils"/>
    </source>
</evidence>
<feature type="region of interest" description="Disordered" evidence="2">
    <location>
        <begin position="192"/>
        <end position="242"/>
    </location>
</feature>
<dbReference type="InterPro" id="IPR005113">
    <property type="entry name" value="uDENN_dom"/>
</dbReference>
<feature type="compositionally biased region" description="Low complexity" evidence="2">
    <location>
        <begin position="192"/>
        <end position="206"/>
    </location>
</feature>
<dbReference type="Proteomes" id="UP000646827">
    <property type="component" value="Unassembled WGS sequence"/>
</dbReference>
<feature type="compositionally biased region" description="Low complexity" evidence="2">
    <location>
        <begin position="766"/>
        <end position="786"/>
    </location>
</feature>
<dbReference type="Pfam" id="PF03455">
    <property type="entry name" value="dDENN"/>
    <property type="match status" value="1"/>
</dbReference>
<feature type="compositionally biased region" description="Polar residues" evidence="2">
    <location>
        <begin position="207"/>
        <end position="222"/>
    </location>
</feature>
<feature type="coiled-coil region" evidence="1">
    <location>
        <begin position="375"/>
        <end position="432"/>
    </location>
</feature>
<evidence type="ECO:0000259" key="3">
    <source>
        <dbReference type="PROSITE" id="PS50211"/>
    </source>
</evidence>
<dbReference type="GO" id="GO:0032483">
    <property type="term" value="P:regulation of Rab protein signal transduction"/>
    <property type="evidence" value="ECO:0007669"/>
    <property type="project" value="TreeGrafter"/>
</dbReference>
<keyword evidence="5" id="KW-1185">Reference proteome</keyword>
<accession>A0A8H7S0M5</accession>
<feature type="compositionally biased region" description="Polar residues" evidence="2">
    <location>
        <begin position="909"/>
        <end position="936"/>
    </location>
</feature>
<dbReference type="SMART" id="SM00799">
    <property type="entry name" value="DENN"/>
    <property type="match status" value="1"/>
</dbReference>
<feature type="domain" description="UDENN" evidence="3">
    <location>
        <begin position="264"/>
        <end position="1127"/>
    </location>
</feature>
<evidence type="ECO:0000256" key="2">
    <source>
        <dbReference type="SAM" id="MobiDB-lite"/>
    </source>
</evidence>
<dbReference type="Pfam" id="PF02141">
    <property type="entry name" value="DENN"/>
    <property type="match status" value="1"/>
</dbReference>
<feature type="compositionally biased region" description="Low complexity" evidence="2">
    <location>
        <begin position="875"/>
        <end position="889"/>
    </location>
</feature>
<proteinExistence type="predicted"/>
<dbReference type="InterPro" id="IPR001194">
    <property type="entry name" value="cDENN_dom"/>
</dbReference>
<dbReference type="Gene3D" id="3.40.50.11500">
    <property type="match status" value="1"/>
</dbReference>
<dbReference type="EMBL" id="JAEPRB010000136">
    <property type="protein sequence ID" value="KAG2220571.1"/>
    <property type="molecule type" value="Genomic_DNA"/>
</dbReference>
<dbReference type="Gene3D" id="3.30.450.200">
    <property type="match status" value="1"/>
</dbReference>
<organism evidence="4 5">
    <name type="scientific">Circinella minor</name>
    <dbReference type="NCBI Taxonomy" id="1195481"/>
    <lineage>
        <taxon>Eukaryota</taxon>
        <taxon>Fungi</taxon>
        <taxon>Fungi incertae sedis</taxon>
        <taxon>Mucoromycota</taxon>
        <taxon>Mucoromycotina</taxon>
        <taxon>Mucoromycetes</taxon>
        <taxon>Mucorales</taxon>
        <taxon>Lichtheimiaceae</taxon>
        <taxon>Circinella</taxon>
    </lineage>
</organism>
<feature type="compositionally biased region" description="Basic and acidic residues" evidence="2">
    <location>
        <begin position="223"/>
        <end position="232"/>
    </location>
</feature>
<dbReference type="GO" id="GO:0031410">
    <property type="term" value="C:cytoplasmic vesicle"/>
    <property type="evidence" value="ECO:0007669"/>
    <property type="project" value="TreeGrafter"/>
</dbReference>
<dbReference type="OrthoDB" id="6019893at2759"/>
<feature type="compositionally biased region" description="Basic and acidic residues" evidence="2">
    <location>
        <begin position="56"/>
        <end position="70"/>
    </location>
</feature>
<keyword evidence="1" id="KW-0175">Coiled coil</keyword>
<feature type="compositionally biased region" description="Low complexity" evidence="2">
    <location>
        <begin position="743"/>
        <end position="758"/>
    </location>
</feature>
<sequence>MANSPAPGSQLADYFFVAGLHDNDLLATYQAAKQGRKTSNDDYYYERQQEALEKLDKKTQKKSIYEKQKEEEQEQEQDDFFDSNEEIVLSPTPLNEPNNKSGGTSPLHNKNNNTKNRALPNRNLTLPVEFQQHAMMTHGSGHVRDSSFGILDHVQAVIDLFDKERDTARDTVIAVHDQHCLTERFDTTLTTNTTATQQEQKQQQRQRSASTHVSKQASTRQSENARRQRQHSEPPAWMSRTQESIDSLATVTPKTVQTNSTTTTKANVPIPNILDLPYIPTVLMRYPKQGYVPSQPFPPYVAMFCFPKDIKLHYGTQPPPERLHSFTMTDENGSTINGTCVIFYERLAERLIEPVNEAIQDWVNENMASSTVEYAEHLKLKIDEEEAKLKQHGAQLSSIITLSTTDEIQHQREELEELVRSAQENVTLYTELLEPVKMGVCTAENIWVPKSVGLLGCMAWNDLYGDWLRVLVDAVVGVRGNRHKKNDDSMVLNVENVVHNIIREVPLPPPGRFEIGLSINHRPLFFSRPPVNQVPLLKNFSLFPVFRALSPHLILAITEVCKEKDKRGLTLLAEGKVLFLSQYAGMLSLACETFRYLLFPFYWQFVFIPVLPQRLLTCLQAPVPYIVGFMGDMSDVEDYIAEDTCIVNLDSNTMNQYRPTLSIPDRQRKKLYAAIEQYAPLHNSRHRIPYGVPLSVKEMFPNSRMLLSCGRSKVQNTFDTPQQQRSSNVSEFSNSIWSNNNTISTTASTSNNNNGSTGRRLSGLWSSNTSTRSSNDSSTSLSTSLDVPLPTLPQYPGSVKLAGQGTASTSSLHTPPMSPTASKSRHMQHHHHSVSAAASPRAPPSMPLQRHGSTRSNRSDVIRRAEPLQQSINGRSNSRKSSSSDSSNSKDMKSKRRLSTFMSKPRAAFQQSNLSDTSVETTGTTGSPRVSTTSSPYNQHVYNQEYIHHQQQNREILRRMKHIEGHIMTEVFPRELINLQGYRCLCGKSVSEFIEGDGVRMRQRIFMRCQECHLVTHDSCTDQILHACLPACFNERKVQEAFLRMFASLLYNYRTGFTDDSQELNGGSALAATGDYSKKMQRGVLYFCKEKFLKHSDKDTRSYLSHLVGSQMFTQFITDRLSKPMEDPEILVFDEFIKLKLNRSKLKFVKEDTPFLNDDSFNISQTIWATQPNDTPGQEYDRFPIDLQLQDNL</sequence>
<dbReference type="PANTHER" id="PTHR12296:SF21">
    <property type="entry name" value="DENN DOMAIN-CONTAINING PROTEIN 3"/>
    <property type="match status" value="1"/>
</dbReference>
<evidence type="ECO:0000313" key="4">
    <source>
        <dbReference type="EMBL" id="KAG2220571.1"/>
    </source>
</evidence>
<name>A0A8H7S0M5_9FUNG</name>
<feature type="compositionally biased region" description="Polar residues" evidence="2">
    <location>
        <begin position="92"/>
        <end position="116"/>
    </location>
</feature>
<dbReference type="InterPro" id="IPR043153">
    <property type="entry name" value="DENN_C"/>
</dbReference>
<reference evidence="4 5" key="1">
    <citation type="submission" date="2020-12" db="EMBL/GenBank/DDBJ databases">
        <title>Metabolic potential, ecology and presence of endohyphal bacteria is reflected in genomic diversity of Mucoromycotina.</title>
        <authorList>
            <person name="Muszewska A."/>
            <person name="Okrasinska A."/>
            <person name="Steczkiewicz K."/>
            <person name="Drgas O."/>
            <person name="Orlowska M."/>
            <person name="Perlinska-Lenart U."/>
            <person name="Aleksandrzak-Piekarczyk T."/>
            <person name="Szatraj K."/>
            <person name="Zielenkiewicz U."/>
            <person name="Pilsyk S."/>
            <person name="Malc E."/>
            <person name="Mieczkowski P."/>
            <person name="Kruszewska J.S."/>
            <person name="Biernat P."/>
            <person name="Pawlowska J."/>
        </authorList>
    </citation>
    <scope>NUCLEOTIDE SEQUENCE [LARGE SCALE GENOMIC DNA]</scope>
    <source>
        <strain evidence="4 5">CBS 142.35</strain>
    </source>
</reference>